<dbReference type="GO" id="GO:0003677">
    <property type="term" value="F:DNA binding"/>
    <property type="evidence" value="ECO:0007669"/>
    <property type="project" value="InterPro"/>
</dbReference>
<dbReference type="PANTHER" id="PTHR30514:SF18">
    <property type="entry name" value="RPIR-FAMILY TRANSCRIPTIONAL REGULATOR"/>
    <property type="match status" value="1"/>
</dbReference>
<dbReference type="GO" id="GO:0097367">
    <property type="term" value="F:carbohydrate derivative binding"/>
    <property type="evidence" value="ECO:0007669"/>
    <property type="project" value="InterPro"/>
</dbReference>
<proteinExistence type="predicted"/>
<evidence type="ECO:0000313" key="2">
    <source>
        <dbReference type="EMBL" id="XDV71449.1"/>
    </source>
</evidence>
<organism evidence="2">
    <name type="scientific">Paenarthrobacter sp. AMU7</name>
    <dbReference type="NCBI Taxonomy" id="3162492"/>
    <lineage>
        <taxon>Bacteria</taxon>
        <taxon>Bacillati</taxon>
        <taxon>Actinomycetota</taxon>
        <taxon>Actinomycetes</taxon>
        <taxon>Micrococcales</taxon>
        <taxon>Micrococcaceae</taxon>
        <taxon>Paenarthrobacter</taxon>
    </lineage>
</organism>
<accession>A0AB39YM27</accession>
<name>A0AB39YM27_9MICC</name>
<dbReference type="GO" id="GO:1901135">
    <property type="term" value="P:carbohydrate derivative metabolic process"/>
    <property type="evidence" value="ECO:0007669"/>
    <property type="project" value="InterPro"/>
</dbReference>
<gene>
    <name evidence="2" type="ORF">ABQM86_21235</name>
</gene>
<dbReference type="Gene3D" id="3.40.50.10490">
    <property type="entry name" value="Glucose-6-phosphate isomerase like protein, domain 1"/>
    <property type="match status" value="1"/>
</dbReference>
<dbReference type="AlphaFoldDB" id="A0AB39YM27"/>
<dbReference type="Pfam" id="PF01380">
    <property type="entry name" value="SIS"/>
    <property type="match status" value="1"/>
</dbReference>
<dbReference type="InterPro" id="IPR035472">
    <property type="entry name" value="RpiR-like_SIS"/>
</dbReference>
<dbReference type="InterPro" id="IPR001347">
    <property type="entry name" value="SIS_dom"/>
</dbReference>
<dbReference type="InterPro" id="IPR047640">
    <property type="entry name" value="RpiR-like"/>
</dbReference>
<dbReference type="SUPFAM" id="SSF53697">
    <property type="entry name" value="SIS domain"/>
    <property type="match status" value="1"/>
</dbReference>
<feature type="domain" description="SIS" evidence="1">
    <location>
        <begin position="53"/>
        <end position="191"/>
    </location>
</feature>
<evidence type="ECO:0000259" key="1">
    <source>
        <dbReference type="PROSITE" id="PS51464"/>
    </source>
</evidence>
<dbReference type="PANTHER" id="PTHR30514">
    <property type="entry name" value="GLUCOKINASE"/>
    <property type="match status" value="1"/>
</dbReference>
<dbReference type="PROSITE" id="PS51464">
    <property type="entry name" value="SIS"/>
    <property type="match status" value="1"/>
</dbReference>
<dbReference type="GO" id="GO:0003700">
    <property type="term" value="F:DNA-binding transcription factor activity"/>
    <property type="evidence" value="ECO:0007669"/>
    <property type="project" value="InterPro"/>
</dbReference>
<dbReference type="RefSeq" id="WP_280624912.1">
    <property type="nucleotide sequence ID" value="NZ_CP165735.1"/>
</dbReference>
<reference evidence="2" key="1">
    <citation type="submission" date="2024-07" db="EMBL/GenBank/DDBJ databases">
        <authorList>
            <person name="Li J."/>
            <person name="Wei H."/>
            <person name="Ma J."/>
        </authorList>
    </citation>
    <scope>NUCLEOTIDE SEQUENCE</scope>
    <source>
        <strain evidence="2">AMU7</strain>
    </source>
</reference>
<dbReference type="EMBL" id="CP165735">
    <property type="protein sequence ID" value="XDV71449.1"/>
    <property type="molecule type" value="Genomic_DNA"/>
</dbReference>
<protein>
    <submittedName>
        <fullName evidence="2">MurR/RpiR family transcriptional regulator</fullName>
    </submittedName>
</protein>
<dbReference type="CDD" id="cd05013">
    <property type="entry name" value="SIS_RpiR"/>
    <property type="match status" value="1"/>
</dbReference>
<sequence length="211" mass="22879">MNASKLNSPHERYDARLQRRSSAVLKSRLLQAETSTLETAVEALSTDVSIERASAHIVKARRRYIYGAGKSFGYASLMGSDLSASLTHVYLVDGTVIPVLDVLSDVRSTDVLVVFSLRRYRREVVEAAQRFKQAGGVLIAITDSHDAPLASIADEVVLVQTSSASYTDSSVAVVLVVHLLSTLTTASAKGAGRRLLERDRLSTQLNLYVGD</sequence>
<dbReference type="InterPro" id="IPR046348">
    <property type="entry name" value="SIS_dom_sf"/>
</dbReference>